<dbReference type="InterPro" id="IPR013839">
    <property type="entry name" value="DNAligase_adenylation"/>
</dbReference>
<dbReference type="HAMAP" id="MF_01588">
    <property type="entry name" value="DNA_ligase_A"/>
    <property type="match status" value="1"/>
</dbReference>
<dbReference type="Gene3D" id="1.10.287.610">
    <property type="entry name" value="Helix hairpin bin"/>
    <property type="match status" value="1"/>
</dbReference>
<dbReference type="CDD" id="cd00114">
    <property type="entry name" value="LIGANc"/>
    <property type="match status" value="1"/>
</dbReference>
<comment type="cofactor">
    <cofactor evidence="14">
        <name>Mg(2+)</name>
        <dbReference type="ChEBI" id="CHEBI:18420"/>
    </cofactor>
    <cofactor evidence="14">
        <name>Mn(2+)</name>
        <dbReference type="ChEBI" id="CHEBI:29035"/>
    </cofactor>
</comment>
<dbReference type="FunFam" id="1.10.150.20:FF:000007">
    <property type="entry name" value="DNA ligase"/>
    <property type="match status" value="1"/>
</dbReference>
<keyword evidence="10 14" id="KW-0520">NAD</keyword>
<feature type="binding site" evidence="14">
    <location>
        <position position="433"/>
    </location>
    <ligand>
        <name>Zn(2+)</name>
        <dbReference type="ChEBI" id="CHEBI:29105"/>
    </ligand>
</feature>
<dbReference type="CDD" id="cd17748">
    <property type="entry name" value="BRCT_DNA_ligase_like"/>
    <property type="match status" value="1"/>
</dbReference>
<dbReference type="EMBL" id="JACVEL010000009">
    <property type="protein sequence ID" value="MBC9813255.1"/>
    <property type="molecule type" value="Genomic_DNA"/>
</dbReference>
<dbReference type="GO" id="GO:0003911">
    <property type="term" value="F:DNA ligase (NAD+) activity"/>
    <property type="evidence" value="ECO:0007669"/>
    <property type="project" value="UniProtKB-UniRule"/>
</dbReference>
<feature type="binding site" evidence="14">
    <location>
        <position position="315"/>
    </location>
    <ligand>
        <name>NAD(+)</name>
        <dbReference type="ChEBI" id="CHEBI:57540"/>
    </ligand>
</feature>
<dbReference type="InterPro" id="IPR004149">
    <property type="entry name" value="Znf_DNAligase_C4"/>
</dbReference>
<dbReference type="Pfam" id="PF14520">
    <property type="entry name" value="HHH_5"/>
    <property type="match status" value="1"/>
</dbReference>
<dbReference type="EC" id="6.5.1.2" evidence="2 14"/>
<keyword evidence="11 14" id="KW-0234">DNA repair</keyword>
<dbReference type="GO" id="GO:0003677">
    <property type="term" value="F:DNA binding"/>
    <property type="evidence" value="ECO:0007669"/>
    <property type="project" value="InterPro"/>
</dbReference>
<dbReference type="SMART" id="SM00532">
    <property type="entry name" value="LIGANc"/>
    <property type="match status" value="1"/>
</dbReference>
<dbReference type="AlphaFoldDB" id="A0A8J6U2L5"/>
<evidence type="ECO:0000256" key="2">
    <source>
        <dbReference type="ARBA" id="ARBA00012722"/>
    </source>
</evidence>
<evidence type="ECO:0000256" key="8">
    <source>
        <dbReference type="ARBA" id="ARBA00022833"/>
    </source>
</evidence>
<comment type="catalytic activity">
    <reaction evidence="12 14">
        <text>NAD(+) + (deoxyribonucleotide)n-3'-hydroxyl + 5'-phospho-(deoxyribonucleotide)m = (deoxyribonucleotide)n+m + AMP + beta-nicotinamide D-nucleotide.</text>
        <dbReference type="EC" id="6.5.1.2"/>
    </reaction>
</comment>
<evidence type="ECO:0000256" key="11">
    <source>
        <dbReference type="ARBA" id="ARBA00023204"/>
    </source>
</evidence>
<protein>
    <recommendedName>
        <fullName evidence="3 14">DNA ligase</fullName>
        <ecNumber evidence="2 14">6.5.1.2</ecNumber>
    </recommendedName>
    <alternativeName>
        <fullName evidence="14">Polydeoxyribonucleotide synthase [NAD(+)]</fullName>
    </alternativeName>
</protein>
<evidence type="ECO:0000256" key="4">
    <source>
        <dbReference type="ARBA" id="ARBA00022598"/>
    </source>
</evidence>
<keyword evidence="7 14" id="KW-0227">DNA damage</keyword>
<dbReference type="PANTHER" id="PTHR23389:SF9">
    <property type="entry name" value="DNA LIGASE"/>
    <property type="match status" value="1"/>
</dbReference>
<evidence type="ECO:0000256" key="9">
    <source>
        <dbReference type="ARBA" id="ARBA00022842"/>
    </source>
</evidence>
<feature type="domain" description="BRCT" evidence="15">
    <location>
        <begin position="591"/>
        <end position="670"/>
    </location>
</feature>
<dbReference type="GO" id="GO:0006260">
    <property type="term" value="P:DNA replication"/>
    <property type="evidence" value="ECO:0007669"/>
    <property type="project" value="UniProtKB-KW"/>
</dbReference>
<feature type="binding site" evidence="14">
    <location>
        <begin position="83"/>
        <end position="84"/>
    </location>
    <ligand>
        <name>NAD(+)</name>
        <dbReference type="ChEBI" id="CHEBI:57540"/>
    </ligand>
</feature>
<dbReference type="Pfam" id="PF03120">
    <property type="entry name" value="OB_DNA_ligase"/>
    <property type="match status" value="1"/>
</dbReference>
<dbReference type="InterPro" id="IPR033136">
    <property type="entry name" value="DNA_ligase_CS"/>
</dbReference>
<dbReference type="SUPFAM" id="SSF47781">
    <property type="entry name" value="RuvA domain 2-like"/>
    <property type="match status" value="1"/>
</dbReference>
<dbReference type="NCBIfam" id="TIGR00575">
    <property type="entry name" value="dnlj"/>
    <property type="match status" value="1"/>
</dbReference>
<feature type="binding site" evidence="14">
    <location>
        <position position="113"/>
    </location>
    <ligand>
        <name>NAD(+)</name>
        <dbReference type="ChEBI" id="CHEBI:57540"/>
    </ligand>
</feature>
<evidence type="ECO:0000256" key="13">
    <source>
        <dbReference type="ARBA" id="ARBA00060881"/>
    </source>
</evidence>
<dbReference type="Gene3D" id="3.40.50.10190">
    <property type="entry name" value="BRCT domain"/>
    <property type="match status" value="1"/>
</dbReference>
<dbReference type="SUPFAM" id="SSF56091">
    <property type="entry name" value="DNA ligase/mRNA capping enzyme, catalytic domain"/>
    <property type="match status" value="1"/>
</dbReference>
<feature type="binding site" evidence="14">
    <location>
        <begin position="34"/>
        <end position="38"/>
    </location>
    <ligand>
        <name>NAD(+)</name>
        <dbReference type="ChEBI" id="CHEBI:57540"/>
    </ligand>
</feature>
<dbReference type="GO" id="GO:0006281">
    <property type="term" value="P:DNA repair"/>
    <property type="evidence" value="ECO:0007669"/>
    <property type="project" value="UniProtKB-KW"/>
</dbReference>
<evidence type="ECO:0000313" key="16">
    <source>
        <dbReference type="EMBL" id="MBC9813255.1"/>
    </source>
</evidence>
<feature type="binding site" evidence="14">
    <location>
        <position position="412"/>
    </location>
    <ligand>
        <name>Zn(2+)</name>
        <dbReference type="ChEBI" id="CHEBI:29105"/>
    </ligand>
</feature>
<evidence type="ECO:0000259" key="15">
    <source>
        <dbReference type="PROSITE" id="PS50172"/>
    </source>
</evidence>
<dbReference type="InterPro" id="IPR013840">
    <property type="entry name" value="DNAligase_N"/>
</dbReference>
<dbReference type="Gene3D" id="3.30.470.30">
    <property type="entry name" value="DNA ligase/mRNA capping enzyme"/>
    <property type="match status" value="1"/>
</dbReference>
<dbReference type="InterPro" id="IPR003583">
    <property type="entry name" value="Hlx-hairpin-Hlx_DNA-bd_motif"/>
</dbReference>
<evidence type="ECO:0000256" key="10">
    <source>
        <dbReference type="ARBA" id="ARBA00023027"/>
    </source>
</evidence>
<evidence type="ECO:0000256" key="6">
    <source>
        <dbReference type="ARBA" id="ARBA00022723"/>
    </source>
</evidence>
<evidence type="ECO:0000313" key="17">
    <source>
        <dbReference type="Proteomes" id="UP000652681"/>
    </source>
</evidence>
<dbReference type="Pfam" id="PF01653">
    <property type="entry name" value="DNA_ligase_aden"/>
    <property type="match status" value="1"/>
</dbReference>
<dbReference type="InterPro" id="IPR004150">
    <property type="entry name" value="NAD_DNA_ligase_OB"/>
</dbReference>
<dbReference type="RefSeq" id="WP_216714467.1">
    <property type="nucleotide sequence ID" value="NZ_JACVEL010000009.1"/>
</dbReference>
<dbReference type="PIRSF" id="PIRSF001604">
    <property type="entry name" value="LigA"/>
    <property type="match status" value="1"/>
</dbReference>
<dbReference type="GO" id="GO:0005829">
    <property type="term" value="C:cytosol"/>
    <property type="evidence" value="ECO:0007669"/>
    <property type="project" value="TreeGrafter"/>
</dbReference>
<comment type="similarity">
    <text evidence="13 14">Belongs to the NAD-dependent DNA ligase family. LigA subfamily.</text>
</comment>
<feature type="binding site" evidence="14">
    <location>
        <position position="427"/>
    </location>
    <ligand>
        <name>Zn(2+)</name>
        <dbReference type="ChEBI" id="CHEBI:29105"/>
    </ligand>
</feature>
<dbReference type="InterPro" id="IPR041663">
    <property type="entry name" value="DisA/LigA_HHH"/>
</dbReference>
<evidence type="ECO:0000256" key="12">
    <source>
        <dbReference type="ARBA" id="ARBA00034005"/>
    </source>
</evidence>
<dbReference type="PROSITE" id="PS01056">
    <property type="entry name" value="DNA_LIGASE_N2"/>
    <property type="match status" value="1"/>
</dbReference>
<keyword evidence="4 14" id="KW-0436">Ligase</keyword>
<feature type="binding site" evidence="14">
    <location>
        <position position="409"/>
    </location>
    <ligand>
        <name>Zn(2+)</name>
        <dbReference type="ChEBI" id="CHEBI:29105"/>
    </ligand>
</feature>
<dbReference type="NCBIfam" id="NF005932">
    <property type="entry name" value="PRK07956.1"/>
    <property type="match status" value="1"/>
</dbReference>
<comment type="function">
    <text evidence="1 14">DNA ligase that catalyzes the formation of phosphodiester linkages between 5'-phosphoryl and 3'-hydroxyl groups in double-stranded DNA using NAD as a coenzyme and as the energy source for the reaction. It is essential for DNA replication and repair of damaged DNA.</text>
</comment>
<feature type="binding site" evidence="14">
    <location>
        <position position="136"/>
    </location>
    <ligand>
        <name>NAD(+)</name>
        <dbReference type="ChEBI" id="CHEBI:57540"/>
    </ligand>
</feature>
<reference evidence="16" key="1">
    <citation type="submission" date="2020-09" db="EMBL/GenBank/DDBJ databases">
        <title>Taishania pollutisoli gen. nov., sp. nov., Isolated from Tetrabromobisphenol A-Contaminated Soil.</title>
        <authorList>
            <person name="Chen Q."/>
        </authorList>
    </citation>
    <scope>NUCLEOTIDE SEQUENCE</scope>
    <source>
        <strain evidence="16">CZZ-1</strain>
    </source>
</reference>
<dbReference type="FunFam" id="3.30.470.30:FF:000001">
    <property type="entry name" value="DNA ligase"/>
    <property type="match status" value="1"/>
</dbReference>
<evidence type="ECO:0000256" key="7">
    <source>
        <dbReference type="ARBA" id="ARBA00022763"/>
    </source>
</evidence>
<dbReference type="Pfam" id="PF03119">
    <property type="entry name" value="DNA_ligase_ZBD"/>
    <property type="match status" value="1"/>
</dbReference>
<dbReference type="SUPFAM" id="SSF52113">
    <property type="entry name" value="BRCT domain"/>
    <property type="match status" value="1"/>
</dbReference>
<keyword evidence="14" id="KW-0464">Manganese</keyword>
<dbReference type="Gene3D" id="6.20.10.30">
    <property type="match status" value="1"/>
</dbReference>
<dbReference type="FunFam" id="1.10.150.20:FF:000006">
    <property type="entry name" value="DNA ligase"/>
    <property type="match status" value="1"/>
</dbReference>
<dbReference type="Gene3D" id="1.10.150.20">
    <property type="entry name" value="5' to 3' exonuclease, C-terminal subdomain"/>
    <property type="match status" value="2"/>
</dbReference>
<organism evidence="16 17">
    <name type="scientific">Taishania pollutisoli</name>
    <dbReference type="NCBI Taxonomy" id="2766479"/>
    <lineage>
        <taxon>Bacteria</taxon>
        <taxon>Pseudomonadati</taxon>
        <taxon>Bacteroidota</taxon>
        <taxon>Flavobacteriia</taxon>
        <taxon>Flavobacteriales</taxon>
        <taxon>Crocinitomicaceae</taxon>
        <taxon>Taishania</taxon>
    </lineage>
</organism>
<keyword evidence="17" id="KW-1185">Reference proteome</keyword>
<dbReference type="Proteomes" id="UP000652681">
    <property type="component" value="Unassembled WGS sequence"/>
</dbReference>
<evidence type="ECO:0000256" key="5">
    <source>
        <dbReference type="ARBA" id="ARBA00022705"/>
    </source>
</evidence>
<gene>
    <name evidence="14 16" type="primary">ligA</name>
    <name evidence="16" type="ORF">H9Y05_12325</name>
</gene>
<keyword evidence="8 14" id="KW-0862">Zinc</keyword>
<evidence type="ECO:0000256" key="3">
    <source>
        <dbReference type="ARBA" id="ARBA00013308"/>
    </source>
</evidence>
<keyword evidence="5 14" id="KW-0235">DNA replication</keyword>
<accession>A0A8J6U2L5</accession>
<dbReference type="InterPro" id="IPR036420">
    <property type="entry name" value="BRCT_dom_sf"/>
</dbReference>
<dbReference type="FunFam" id="2.40.50.140:FF:000012">
    <property type="entry name" value="DNA ligase"/>
    <property type="match status" value="1"/>
</dbReference>
<name>A0A8J6U2L5_9FLAO</name>
<feature type="binding site" evidence="14">
    <location>
        <position position="172"/>
    </location>
    <ligand>
        <name>NAD(+)</name>
        <dbReference type="ChEBI" id="CHEBI:57540"/>
    </ligand>
</feature>
<dbReference type="Pfam" id="PF12826">
    <property type="entry name" value="HHH_2"/>
    <property type="match status" value="1"/>
</dbReference>
<dbReference type="PANTHER" id="PTHR23389">
    <property type="entry name" value="CHROMOSOME TRANSMISSION FIDELITY FACTOR 18"/>
    <property type="match status" value="1"/>
</dbReference>
<comment type="caution">
    <text evidence="16">The sequence shown here is derived from an EMBL/GenBank/DDBJ whole genome shotgun (WGS) entry which is preliminary data.</text>
</comment>
<dbReference type="InterPro" id="IPR012340">
    <property type="entry name" value="NA-bd_OB-fold"/>
</dbReference>
<dbReference type="SUPFAM" id="SSF50249">
    <property type="entry name" value="Nucleic acid-binding proteins"/>
    <property type="match status" value="1"/>
</dbReference>
<sequence>MELNQAKERIEQLIEEINVHNYKYYVESNPSISDYDFDMLLKELETLETQFPEFAFDYSPSKRVGGDITKKFETVKHVYPMLSLSNTYSEDEIIDWENRIKKIADGDLEYVCELKYDGVAIGIRYDNGVLSQAVTRGDGTQGENITSNVRTIKSVPLKLKGNYPDTFEIRGEIFFPLEKFAALNREREDLGESVFANPRNSASGTLKLQDSKIVASRGLDSYLYGVYGATQFAEGHYEMVQLAGAWGFKIPPAEKRFIAKVNSIEGIMAFIHYWDEHRKQLPFEIDGVVIKVNNYRQQEELGFTAKSPRWAIAYKFKTERAETTLLSINYQVGRTGAITPVANLTPVHLGGTTVKRASLHNSDQMEKFDLHVNDAVFVEKGGEIIPKIVGVNIEKRDPNALKFEFIHQCPECGSELVRTEGEAQHFCPNDVACPPQMKGKIEHFIGRKAMDVDGLGAETVQLLFDKGLIKNSADLYDLTFDQLIDLDRMAEKSANNLLLGLKASREVPFERVLFALGIRYVGETVAKKLAKHFKSLENIRTATELELILVDEIGERIAQSVRSYFDKPEHLELINRLKMAGLQFETAAKEATSDKLEGKSFVVSGVFTSFSRDELKVLIEDNGGKNVSSISKKTDFVIAGENMGPSKLQKATELNITILSEDDFIKLLNS</sequence>
<proteinExistence type="inferred from homology"/>
<dbReference type="InterPro" id="IPR010994">
    <property type="entry name" value="RuvA_2-like"/>
</dbReference>
<dbReference type="SMART" id="SM00292">
    <property type="entry name" value="BRCT"/>
    <property type="match status" value="1"/>
</dbReference>
<dbReference type="GO" id="GO:0046872">
    <property type="term" value="F:metal ion binding"/>
    <property type="evidence" value="ECO:0007669"/>
    <property type="project" value="UniProtKB-KW"/>
</dbReference>
<dbReference type="Gene3D" id="2.40.50.140">
    <property type="entry name" value="Nucleic acid-binding proteins"/>
    <property type="match status" value="1"/>
</dbReference>
<dbReference type="InterPro" id="IPR001357">
    <property type="entry name" value="BRCT_dom"/>
</dbReference>
<evidence type="ECO:0000256" key="1">
    <source>
        <dbReference type="ARBA" id="ARBA00004067"/>
    </source>
</evidence>
<dbReference type="PROSITE" id="PS50172">
    <property type="entry name" value="BRCT"/>
    <property type="match status" value="1"/>
</dbReference>
<keyword evidence="6 14" id="KW-0479">Metal-binding</keyword>
<feature type="active site" description="N6-AMP-lysine intermediate" evidence="14">
    <location>
        <position position="115"/>
    </location>
</feature>
<feature type="binding site" evidence="14">
    <location>
        <position position="291"/>
    </location>
    <ligand>
        <name>NAD(+)</name>
        <dbReference type="ChEBI" id="CHEBI:57540"/>
    </ligand>
</feature>
<keyword evidence="9 14" id="KW-0460">Magnesium</keyword>
<evidence type="ECO:0000256" key="14">
    <source>
        <dbReference type="HAMAP-Rule" id="MF_01588"/>
    </source>
</evidence>
<dbReference type="Pfam" id="PF00533">
    <property type="entry name" value="BRCT"/>
    <property type="match status" value="1"/>
</dbReference>
<dbReference type="InterPro" id="IPR001679">
    <property type="entry name" value="DNA_ligase"/>
</dbReference>
<dbReference type="SMART" id="SM00278">
    <property type="entry name" value="HhH1"/>
    <property type="match status" value="4"/>
</dbReference>